<sequence length="199" mass="21819">MGVTGKLRRDSQAVRDRLLDAATELVAERGLHFSLPELARLAGVGTATVYRHFADVAEVGEKLFARILGGLLDRLEAIATEPGSARERMSRVCLTWVEAAAAWAPAAARLRRPEGVLERRAAGDPLIVRLFDVLGTVMDALIEEGEVPDQGRDYALLVWITLFDERVFVDLRASTNWSNSQIASMLEASVLGALRNRPL</sequence>
<evidence type="ECO:0000256" key="3">
    <source>
        <dbReference type="ARBA" id="ARBA00023163"/>
    </source>
</evidence>
<dbReference type="InterPro" id="IPR050109">
    <property type="entry name" value="HTH-type_TetR-like_transc_reg"/>
</dbReference>
<dbReference type="OrthoDB" id="3210012at2"/>
<evidence type="ECO:0000313" key="7">
    <source>
        <dbReference type="Proteomes" id="UP000184363"/>
    </source>
</evidence>
<keyword evidence="3" id="KW-0804">Transcription</keyword>
<gene>
    <name evidence="6" type="ORF">SAMN05443637_118118</name>
</gene>
<keyword evidence="2 4" id="KW-0238">DNA-binding</keyword>
<keyword evidence="7" id="KW-1185">Reference proteome</keyword>
<keyword evidence="1" id="KW-0805">Transcription regulation</keyword>
<reference evidence="6 7" key="1">
    <citation type="submission" date="2016-11" db="EMBL/GenBank/DDBJ databases">
        <authorList>
            <person name="Jaros S."/>
            <person name="Januszkiewicz K."/>
            <person name="Wedrychowicz H."/>
        </authorList>
    </citation>
    <scope>NUCLEOTIDE SEQUENCE [LARGE SCALE GENOMIC DNA]</scope>
    <source>
        <strain evidence="6 7">DSM 43832</strain>
    </source>
</reference>
<feature type="DNA-binding region" description="H-T-H motif" evidence="4">
    <location>
        <begin position="34"/>
        <end position="53"/>
    </location>
</feature>
<name>A0A1M6Y0X3_PSETH</name>
<dbReference type="Proteomes" id="UP000184363">
    <property type="component" value="Unassembled WGS sequence"/>
</dbReference>
<dbReference type="GO" id="GO:0000976">
    <property type="term" value="F:transcription cis-regulatory region binding"/>
    <property type="evidence" value="ECO:0007669"/>
    <property type="project" value="TreeGrafter"/>
</dbReference>
<evidence type="ECO:0000313" key="6">
    <source>
        <dbReference type="EMBL" id="SHL11763.1"/>
    </source>
</evidence>
<dbReference type="GO" id="GO:0003700">
    <property type="term" value="F:DNA-binding transcription factor activity"/>
    <property type="evidence" value="ECO:0007669"/>
    <property type="project" value="TreeGrafter"/>
</dbReference>
<dbReference type="STRING" id="1848.SAMN05443637_118118"/>
<evidence type="ECO:0000256" key="1">
    <source>
        <dbReference type="ARBA" id="ARBA00023015"/>
    </source>
</evidence>
<dbReference type="Gene3D" id="1.10.357.10">
    <property type="entry name" value="Tetracycline Repressor, domain 2"/>
    <property type="match status" value="1"/>
</dbReference>
<dbReference type="EMBL" id="FRAP01000018">
    <property type="protein sequence ID" value="SHL11763.1"/>
    <property type="molecule type" value="Genomic_DNA"/>
</dbReference>
<dbReference type="InterPro" id="IPR009057">
    <property type="entry name" value="Homeodomain-like_sf"/>
</dbReference>
<dbReference type="SUPFAM" id="SSF46689">
    <property type="entry name" value="Homeodomain-like"/>
    <property type="match status" value="1"/>
</dbReference>
<evidence type="ECO:0000259" key="5">
    <source>
        <dbReference type="PROSITE" id="PS50977"/>
    </source>
</evidence>
<protein>
    <submittedName>
        <fullName evidence="6">Transcriptional regulator, TetR family</fullName>
    </submittedName>
</protein>
<dbReference type="Pfam" id="PF00440">
    <property type="entry name" value="TetR_N"/>
    <property type="match status" value="1"/>
</dbReference>
<evidence type="ECO:0000256" key="2">
    <source>
        <dbReference type="ARBA" id="ARBA00023125"/>
    </source>
</evidence>
<organism evidence="6 7">
    <name type="scientific">Pseudonocardia thermophila</name>
    <dbReference type="NCBI Taxonomy" id="1848"/>
    <lineage>
        <taxon>Bacteria</taxon>
        <taxon>Bacillati</taxon>
        <taxon>Actinomycetota</taxon>
        <taxon>Actinomycetes</taxon>
        <taxon>Pseudonocardiales</taxon>
        <taxon>Pseudonocardiaceae</taxon>
        <taxon>Pseudonocardia</taxon>
    </lineage>
</organism>
<evidence type="ECO:0000256" key="4">
    <source>
        <dbReference type="PROSITE-ProRule" id="PRU00335"/>
    </source>
</evidence>
<dbReference type="RefSeq" id="WP_073459076.1">
    <property type="nucleotide sequence ID" value="NZ_CALGVN010000037.1"/>
</dbReference>
<dbReference type="PANTHER" id="PTHR30055">
    <property type="entry name" value="HTH-TYPE TRANSCRIPTIONAL REGULATOR RUTR"/>
    <property type="match status" value="1"/>
</dbReference>
<dbReference type="PRINTS" id="PR00455">
    <property type="entry name" value="HTHTETR"/>
</dbReference>
<dbReference type="AlphaFoldDB" id="A0A1M6Y0X3"/>
<dbReference type="PANTHER" id="PTHR30055:SF234">
    <property type="entry name" value="HTH-TYPE TRANSCRIPTIONAL REGULATOR BETI"/>
    <property type="match status" value="1"/>
</dbReference>
<feature type="domain" description="HTH tetR-type" evidence="5">
    <location>
        <begin position="12"/>
        <end position="71"/>
    </location>
</feature>
<accession>A0A1M6Y0X3</accession>
<dbReference type="PROSITE" id="PS50977">
    <property type="entry name" value="HTH_TETR_2"/>
    <property type="match status" value="1"/>
</dbReference>
<dbReference type="InterPro" id="IPR001647">
    <property type="entry name" value="HTH_TetR"/>
</dbReference>
<proteinExistence type="predicted"/>